<protein>
    <submittedName>
        <fullName evidence="2">Uncharacterized protein</fullName>
    </submittedName>
</protein>
<sequence length="145" mass="16299">MAISKHYKSINCAPAAPDALKHAGYFGRYAFEGYLMKFLLLIALLLSSVVARAENLCPVNEDVAPDMRIAESDLTKERAEKAAEKVQGIVSGADSKYEWITVPNSLKIIEGYILKRDALNAEGVMAQYHKSQFCEFMKTQAWWYD</sequence>
<accession>A0A432WUR5</accession>
<evidence type="ECO:0000313" key="3">
    <source>
        <dbReference type="Proteomes" id="UP000286934"/>
    </source>
</evidence>
<evidence type="ECO:0000313" key="2">
    <source>
        <dbReference type="EMBL" id="RUO37515.1"/>
    </source>
</evidence>
<dbReference type="AlphaFoldDB" id="A0A432WUR5"/>
<gene>
    <name evidence="2" type="ORF">CWE13_06040</name>
</gene>
<comment type="caution">
    <text evidence="2">The sequence shown here is derived from an EMBL/GenBank/DDBJ whole genome shotgun (WGS) entry which is preliminary data.</text>
</comment>
<dbReference type="Proteomes" id="UP000286934">
    <property type="component" value="Unassembled WGS sequence"/>
</dbReference>
<organism evidence="2 3">
    <name type="scientific">Aliidiomarina shirensis</name>
    <dbReference type="NCBI Taxonomy" id="1048642"/>
    <lineage>
        <taxon>Bacteria</taxon>
        <taxon>Pseudomonadati</taxon>
        <taxon>Pseudomonadota</taxon>
        <taxon>Gammaproteobacteria</taxon>
        <taxon>Alteromonadales</taxon>
        <taxon>Idiomarinaceae</taxon>
        <taxon>Aliidiomarina</taxon>
    </lineage>
</organism>
<name>A0A432WUR5_9GAMM</name>
<keyword evidence="1" id="KW-1133">Transmembrane helix</keyword>
<dbReference type="EMBL" id="PIPP01000002">
    <property type="protein sequence ID" value="RUO37515.1"/>
    <property type="molecule type" value="Genomic_DNA"/>
</dbReference>
<proteinExistence type="predicted"/>
<dbReference type="OrthoDB" id="6402152at2"/>
<evidence type="ECO:0000256" key="1">
    <source>
        <dbReference type="SAM" id="Phobius"/>
    </source>
</evidence>
<reference evidence="3" key="1">
    <citation type="journal article" date="2018" name="Front. Microbiol.">
        <title>Genome-Based Analysis Reveals the Taxonomy and Diversity of the Family Idiomarinaceae.</title>
        <authorList>
            <person name="Liu Y."/>
            <person name="Lai Q."/>
            <person name="Shao Z."/>
        </authorList>
    </citation>
    <scope>NUCLEOTIDE SEQUENCE [LARGE SCALE GENOMIC DNA]</scope>
    <source>
        <strain evidence="3">AIS</strain>
    </source>
</reference>
<keyword evidence="1" id="KW-0812">Transmembrane</keyword>
<dbReference type="RefSeq" id="WP_126806822.1">
    <property type="nucleotide sequence ID" value="NZ_PIPP01000002.1"/>
</dbReference>
<feature type="transmembrane region" description="Helical" evidence="1">
    <location>
        <begin position="34"/>
        <end position="51"/>
    </location>
</feature>
<keyword evidence="3" id="KW-1185">Reference proteome</keyword>
<keyword evidence="1" id="KW-0472">Membrane</keyword>